<organism evidence="1 2">
    <name type="scientific">Lentibacillus cibarius</name>
    <dbReference type="NCBI Taxonomy" id="2583219"/>
    <lineage>
        <taxon>Bacteria</taxon>
        <taxon>Bacillati</taxon>
        <taxon>Bacillota</taxon>
        <taxon>Bacilli</taxon>
        <taxon>Bacillales</taxon>
        <taxon>Bacillaceae</taxon>
        <taxon>Lentibacillus</taxon>
    </lineage>
</organism>
<dbReference type="EMBL" id="VJMZ01000001">
    <property type="protein sequence ID" value="TRM11979.1"/>
    <property type="molecule type" value="Genomic_DNA"/>
</dbReference>
<sequence length="72" mass="8552">MDQLLFRSLQTRKKLEMIYLRADNRTSYRVIRVLGMHEDRVIAYCFTRKEVRTFKKDMILSIGPVQKGKMGA</sequence>
<dbReference type="RefSeq" id="WP_142791014.1">
    <property type="nucleotide sequence ID" value="NZ_VJMZ01000001.1"/>
</dbReference>
<evidence type="ECO:0000313" key="1">
    <source>
        <dbReference type="EMBL" id="TRM11979.1"/>
    </source>
</evidence>
<proteinExistence type="predicted"/>
<gene>
    <name evidence="1" type="ORF">FH966_09940</name>
</gene>
<accession>A0A549YJC9</accession>
<name>A0A549YJC9_9BACI</name>
<reference evidence="1 2" key="1">
    <citation type="submission" date="2019-07" db="EMBL/GenBank/DDBJ databases">
        <title>Genomic analysis of Lentibacillus sp. NKC851-2.</title>
        <authorList>
            <person name="Oh Y.J."/>
        </authorList>
    </citation>
    <scope>NUCLEOTIDE SEQUENCE [LARGE SCALE GENOMIC DNA]</scope>
    <source>
        <strain evidence="1 2">NKC851-2</strain>
    </source>
</reference>
<dbReference type="Proteomes" id="UP000319280">
    <property type="component" value="Unassembled WGS sequence"/>
</dbReference>
<dbReference type="AlphaFoldDB" id="A0A549YJC9"/>
<keyword evidence="2" id="KW-1185">Reference proteome</keyword>
<protein>
    <submittedName>
        <fullName evidence="1">WYL domain-containing protein</fullName>
    </submittedName>
</protein>
<comment type="caution">
    <text evidence="1">The sequence shown here is derived from an EMBL/GenBank/DDBJ whole genome shotgun (WGS) entry which is preliminary data.</text>
</comment>
<evidence type="ECO:0000313" key="2">
    <source>
        <dbReference type="Proteomes" id="UP000319280"/>
    </source>
</evidence>